<reference evidence="1" key="1">
    <citation type="submission" date="2020-03" db="EMBL/GenBank/DDBJ databases">
        <title>Genome assembly of Azotobacter chroococcum W5.</title>
        <authorList>
            <person name="Kannepalli A."/>
        </authorList>
    </citation>
    <scope>NUCLEOTIDE SEQUENCE</scope>
    <source>
        <strain evidence="1">W5</strain>
    </source>
</reference>
<protein>
    <submittedName>
        <fullName evidence="1">Uncharacterized protein</fullName>
    </submittedName>
</protein>
<evidence type="ECO:0000313" key="2">
    <source>
        <dbReference type="Proteomes" id="UP000736384"/>
    </source>
</evidence>
<evidence type="ECO:0000313" key="1">
    <source>
        <dbReference type="EMBL" id="NHN79719.1"/>
    </source>
</evidence>
<gene>
    <name evidence="1" type="ORF">HA520_20995</name>
</gene>
<sequence length="115" mass="12624">MLNLNAIREQDRLRQQLAQATADYLAAGGTIDRPVGITAGLTPAHWRDNPQNGIPGARKRPLAVQELNLADRIRACVSLGMTERQIRAKTGVNTATLRKIAKRHRIVLPKGREAA</sequence>
<name>A0AA43ZBL1_9GAMM</name>
<comment type="caution">
    <text evidence="1">The sequence shown here is derived from an EMBL/GenBank/DDBJ whole genome shotgun (WGS) entry which is preliminary data.</text>
</comment>
<proteinExistence type="predicted"/>
<dbReference type="EMBL" id="JAAPAP010000026">
    <property type="protein sequence ID" value="NHN79719.1"/>
    <property type="molecule type" value="Genomic_DNA"/>
</dbReference>
<accession>A0AA43ZBL1</accession>
<dbReference type="AlphaFoldDB" id="A0AA43ZBL1"/>
<organism evidence="1 2">
    <name type="scientific">Azotobacter chroococcum</name>
    <dbReference type="NCBI Taxonomy" id="353"/>
    <lineage>
        <taxon>Bacteria</taxon>
        <taxon>Pseudomonadati</taxon>
        <taxon>Pseudomonadota</taxon>
        <taxon>Gammaproteobacteria</taxon>
        <taxon>Pseudomonadales</taxon>
        <taxon>Pseudomonadaceae</taxon>
        <taxon>Azotobacter</taxon>
    </lineage>
</organism>
<dbReference type="RefSeq" id="WP_165894106.1">
    <property type="nucleotide sequence ID" value="NZ_JAAPAP010000026.1"/>
</dbReference>
<dbReference type="Proteomes" id="UP000736384">
    <property type="component" value="Unassembled WGS sequence"/>
</dbReference>